<dbReference type="Gene3D" id="3.90.320.10">
    <property type="match status" value="1"/>
</dbReference>
<keyword evidence="8 9" id="KW-0464">Manganese</keyword>
<evidence type="ECO:0000313" key="11">
    <source>
        <dbReference type="EMBL" id="ATY85845.1"/>
    </source>
</evidence>
<dbReference type="OrthoDB" id="9794720at2"/>
<keyword evidence="5 9" id="KW-0408">Iron</keyword>
<dbReference type="KEGG" id="kyr:CVV65_13665"/>
<dbReference type="EC" id="3.1.12.1" evidence="9"/>
<evidence type="ECO:0000313" key="12">
    <source>
        <dbReference type="Proteomes" id="UP000231932"/>
    </source>
</evidence>
<dbReference type="PANTHER" id="PTHR37168:SF2">
    <property type="entry name" value="CRISPR-ASSOCIATED EXONUCLEASE CAS4"/>
    <property type="match status" value="1"/>
</dbReference>
<evidence type="ECO:0000256" key="6">
    <source>
        <dbReference type="ARBA" id="ARBA00023014"/>
    </source>
</evidence>
<keyword evidence="7 9" id="KW-0051">Antiviral defense</keyword>
<name>A0A2K8N9Q2_9BACL</name>
<feature type="domain" description="DUF83" evidence="10">
    <location>
        <begin position="8"/>
        <end position="167"/>
    </location>
</feature>
<evidence type="ECO:0000256" key="9">
    <source>
        <dbReference type="RuleBase" id="RU365022"/>
    </source>
</evidence>
<keyword evidence="1 9" id="KW-0540">Nuclease</keyword>
<evidence type="ECO:0000256" key="8">
    <source>
        <dbReference type="ARBA" id="ARBA00023211"/>
    </source>
</evidence>
<evidence type="ECO:0000256" key="2">
    <source>
        <dbReference type="ARBA" id="ARBA00022723"/>
    </source>
</evidence>
<comment type="similarity">
    <text evidence="9">Belongs to the CRISPR-associated exonuclease Cas4 family.</text>
</comment>
<evidence type="ECO:0000256" key="4">
    <source>
        <dbReference type="ARBA" id="ARBA00022839"/>
    </source>
</evidence>
<keyword evidence="2 9" id="KW-0479">Metal-binding</keyword>
<dbReference type="RefSeq" id="WP_100668599.1">
    <property type="nucleotide sequence ID" value="NZ_CP024955.1"/>
</dbReference>
<keyword evidence="4 9" id="KW-0269">Exonuclease</keyword>
<evidence type="ECO:0000259" key="10">
    <source>
        <dbReference type="Pfam" id="PF01930"/>
    </source>
</evidence>
<dbReference type="GO" id="GO:0051536">
    <property type="term" value="F:iron-sulfur cluster binding"/>
    <property type="evidence" value="ECO:0007669"/>
    <property type="project" value="UniProtKB-KW"/>
</dbReference>
<dbReference type="InterPro" id="IPR011604">
    <property type="entry name" value="PDDEXK-like_dom_sf"/>
</dbReference>
<evidence type="ECO:0000256" key="5">
    <source>
        <dbReference type="ARBA" id="ARBA00023004"/>
    </source>
</evidence>
<comment type="cofactor">
    <cofactor evidence="9">
        <name>Mg(2+)</name>
        <dbReference type="ChEBI" id="CHEBI:18420"/>
    </cofactor>
    <cofactor evidence="9">
        <name>Mn(2+)</name>
        <dbReference type="ChEBI" id="CHEBI:29035"/>
    </cofactor>
    <text evidence="9">Mg(2+) or Mn(2+) required for ssDNA cleavage activity.</text>
</comment>
<dbReference type="AlphaFoldDB" id="A0A2K8N9Q2"/>
<dbReference type="Pfam" id="PF01930">
    <property type="entry name" value="Cas_Cas4"/>
    <property type="match status" value="1"/>
</dbReference>
<accession>A0A2K8N9Q2</accession>
<dbReference type="PANTHER" id="PTHR37168">
    <property type="entry name" value="CRISPR-ASSOCIATED EXONUCLEASE CAS4"/>
    <property type="match status" value="1"/>
</dbReference>
<dbReference type="InterPro" id="IPR013343">
    <property type="entry name" value="CRISPR-assoc_prot_Cas4"/>
</dbReference>
<dbReference type="Proteomes" id="UP000231932">
    <property type="component" value="Chromosome"/>
</dbReference>
<dbReference type="GO" id="GO:0051607">
    <property type="term" value="P:defense response to virus"/>
    <property type="evidence" value="ECO:0007669"/>
    <property type="project" value="UniProtKB-KW"/>
</dbReference>
<proteinExistence type="inferred from homology"/>
<dbReference type="GO" id="GO:0004527">
    <property type="term" value="F:exonuclease activity"/>
    <property type="evidence" value="ECO:0007669"/>
    <property type="project" value="UniProtKB-KW"/>
</dbReference>
<protein>
    <recommendedName>
        <fullName evidence="9">CRISPR-associated exonuclease Cas4</fullName>
        <ecNumber evidence="9">3.1.12.1</ecNumber>
    </recommendedName>
</protein>
<comment type="function">
    <text evidence="9">CRISPR (clustered regularly interspaced short palindromic repeat) is an adaptive immune system that provides protection against mobile genetic elements (viruses, transposable elements and conjugative plasmids). CRISPR clusters contain sequences complementary to antecedent mobile elements and target invading nucleic acids. CRISPR clusters are transcribed and processed into CRISPR RNA (crRNA).</text>
</comment>
<dbReference type="InterPro" id="IPR022765">
    <property type="entry name" value="Dna2/Cas4_DUF83"/>
</dbReference>
<dbReference type="GO" id="GO:0046872">
    <property type="term" value="F:metal ion binding"/>
    <property type="evidence" value="ECO:0007669"/>
    <property type="project" value="UniProtKB-KW"/>
</dbReference>
<evidence type="ECO:0000256" key="1">
    <source>
        <dbReference type="ARBA" id="ARBA00022722"/>
    </source>
</evidence>
<evidence type="ECO:0000256" key="7">
    <source>
        <dbReference type="ARBA" id="ARBA00023118"/>
    </source>
</evidence>
<keyword evidence="3 9" id="KW-0378">Hydrolase</keyword>
<reference evidence="12" key="1">
    <citation type="submission" date="2017-11" db="EMBL/GenBank/DDBJ databases">
        <title>Complete Genome Sequence of Kyrpidia sp. Strain EA-1, a thermophilic, hydrogen-oxidizing Bacterium, isolated from the Azores.</title>
        <authorList>
            <person name="Reiner J.E."/>
            <person name="Lapp C.J."/>
            <person name="Bunk B."/>
            <person name="Gescher J."/>
        </authorList>
    </citation>
    <scope>NUCLEOTIDE SEQUENCE [LARGE SCALE GENOMIC DNA]</scope>
    <source>
        <strain evidence="12">EA-1</strain>
    </source>
</reference>
<organism evidence="11 12">
    <name type="scientific">Kyrpidia spormannii</name>
    <dbReference type="NCBI Taxonomy" id="2055160"/>
    <lineage>
        <taxon>Bacteria</taxon>
        <taxon>Bacillati</taxon>
        <taxon>Bacillota</taxon>
        <taxon>Bacilli</taxon>
        <taxon>Bacillales</taxon>
        <taxon>Alicyclobacillaceae</taxon>
        <taxon>Kyrpidia</taxon>
    </lineage>
</organism>
<sequence length="167" mass="19606">MEDEIRINGTLVWYYTFCPREAWLMSRQMTPDEDDENVVIGRFLHENRQPRGRKEVEVGHSKLDVVRRDSGTLVVTEVKKSRHSLKGARMQVLFYLIELRKRGIEAEGELVVPEERKVERVVLTQEDRVKIEQTVEELRALLRRATPPPPKRIPACKRCAYGEYCWA</sequence>
<evidence type="ECO:0000256" key="3">
    <source>
        <dbReference type="ARBA" id="ARBA00022801"/>
    </source>
</evidence>
<keyword evidence="12" id="KW-1185">Reference proteome</keyword>
<dbReference type="EMBL" id="CP024955">
    <property type="protein sequence ID" value="ATY85845.1"/>
    <property type="molecule type" value="Genomic_DNA"/>
</dbReference>
<gene>
    <name evidence="11" type="primary">cas4</name>
    <name evidence="11" type="ORF">CVV65_13665</name>
</gene>
<dbReference type="NCBIfam" id="TIGR00372">
    <property type="entry name" value="cas4"/>
    <property type="match status" value="1"/>
</dbReference>
<comment type="cofactor">
    <cofactor evidence="9">
        <name>iron-sulfur cluster</name>
        <dbReference type="ChEBI" id="CHEBI:30408"/>
    </cofactor>
</comment>
<keyword evidence="6 9" id="KW-0411">Iron-sulfur</keyword>